<comment type="function">
    <text evidence="1">The branched-chain alpha-keto dehydrogenase complex catalyzes the overall conversion of alpha-keto acids to acyl-CoA and CO(2). It contains multiple copies of three enzymatic components: branched-chain alpha-keto acid decarboxylase (E1), lipoamide acyltransferase (E2) and lipoamide dehydrogenase (E3).</text>
</comment>
<keyword evidence="3" id="KW-1185">Reference proteome</keyword>
<evidence type="ECO:0000313" key="2">
    <source>
        <dbReference type="EMBL" id="GCC31402.1"/>
    </source>
</evidence>
<keyword evidence="1" id="KW-0786">Thiamine pyrophosphate</keyword>
<comment type="caution">
    <text evidence="2">The sequence shown here is derived from an EMBL/GenBank/DDBJ whole genome shotgun (WGS) entry which is preliminary data.</text>
</comment>
<dbReference type="OrthoDB" id="3845at2759"/>
<dbReference type="GO" id="GO:0009083">
    <property type="term" value="P:branched-chain amino acid catabolic process"/>
    <property type="evidence" value="ECO:0007669"/>
    <property type="project" value="TreeGrafter"/>
</dbReference>
<reference evidence="2 3" key="1">
    <citation type="journal article" date="2018" name="Nat. Ecol. Evol.">
        <title>Shark genomes provide insights into elasmobranch evolution and the origin of vertebrates.</title>
        <authorList>
            <person name="Hara Y"/>
            <person name="Yamaguchi K"/>
            <person name="Onimaru K"/>
            <person name="Kadota M"/>
            <person name="Koyanagi M"/>
            <person name="Keeley SD"/>
            <person name="Tatsumi K"/>
            <person name="Tanaka K"/>
            <person name="Motone F"/>
            <person name="Kageyama Y"/>
            <person name="Nozu R"/>
            <person name="Adachi N"/>
            <person name="Nishimura O"/>
            <person name="Nakagawa R"/>
            <person name="Tanegashima C"/>
            <person name="Kiyatake I"/>
            <person name="Matsumoto R"/>
            <person name="Murakumo K"/>
            <person name="Nishida K"/>
            <person name="Terakita A"/>
            <person name="Kuratani S"/>
            <person name="Sato K"/>
            <person name="Hyodo S Kuraku.S."/>
        </authorList>
    </citation>
    <scope>NUCLEOTIDE SEQUENCE [LARGE SCALE GENOMIC DNA]</scope>
</reference>
<protein>
    <recommendedName>
        <fullName evidence="1">2-oxoisovalerate dehydrogenase subunit alpha</fullName>
        <ecNumber evidence="1">1.2.4.4</ecNumber>
    </recommendedName>
    <alternativeName>
        <fullName evidence="1">Branched-chain alpha-keto acid dehydrogenase E1 component alpha chain</fullName>
    </alternativeName>
</protein>
<name>A0A401SLY3_CHIPU</name>
<dbReference type="PANTHER" id="PTHR43380:SF1">
    <property type="entry name" value="2-OXOISOVALERATE DEHYDROGENASE SUBUNIT ALPHA, MITOCHONDRIAL"/>
    <property type="match status" value="1"/>
</dbReference>
<evidence type="ECO:0000313" key="3">
    <source>
        <dbReference type="Proteomes" id="UP000287033"/>
    </source>
</evidence>
<proteinExistence type="inferred from homology"/>
<accession>A0A401SLY3</accession>
<dbReference type="EMBL" id="BEZZ01000360">
    <property type="protein sequence ID" value="GCC31402.1"/>
    <property type="molecule type" value="Genomic_DNA"/>
</dbReference>
<evidence type="ECO:0000256" key="1">
    <source>
        <dbReference type="RuleBase" id="RU365014"/>
    </source>
</evidence>
<dbReference type="GO" id="GO:0003863">
    <property type="term" value="F:branched-chain 2-oxo acid dehydrogenase activity"/>
    <property type="evidence" value="ECO:0007669"/>
    <property type="project" value="UniProtKB-EC"/>
</dbReference>
<dbReference type="AlphaFoldDB" id="A0A401SLY3"/>
<keyword evidence="1" id="KW-0560">Oxidoreductase</keyword>
<organism evidence="2 3">
    <name type="scientific">Chiloscyllium punctatum</name>
    <name type="common">Brownbanded bambooshark</name>
    <name type="synonym">Hemiscyllium punctatum</name>
    <dbReference type="NCBI Taxonomy" id="137246"/>
    <lineage>
        <taxon>Eukaryota</taxon>
        <taxon>Metazoa</taxon>
        <taxon>Chordata</taxon>
        <taxon>Craniata</taxon>
        <taxon>Vertebrata</taxon>
        <taxon>Chondrichthyes</taxon>
        <taxon>Elasmobranchii</taxon>
        <taxon>Galeomorphii</taxon>
        <taxon>Galeoidea</taxon>
        <taxon>Orectolobiformes</taxon>
        <taxon>Hemiscylliidae</taxon>
        <taxon>Chiloscyllium</taxon>
    </lineage>
</organism>
<comment type="cofactor">
    <cofactor evidence="1">
        <name>thiamine diphosphate</name>
        <dbReference type="ChEBI" id="CHEBI:58937"/>
    </cofactor>
</comment>
<dbReference type="InterPro" id="IPR050771">
    <property type="entry name" value="Alpha-ketoacid_DH_E1_comp"/>
</dbReference>
<dbReference type="EC" id="1.2.4.4" evidence="1"/>
<dbReference type="PANTHER" id="PTHR43380">
    <property type="entry name" value="2-OXOISOVALERATE DEHYDROGENASE SUBUNIT ALPHA, MITOCHONDRIAL"/>
    <property type="match status" value="1"/>
</dbReference>
<dbReference type="Proteomes" id="UP000287033">
    <property type="component" value="Unassembled WGS sequence"/>
</dbReference>
<comment type="similarity">
    <text evidence="1">Belongs to the BCKDHA family.</text>
</comment>
<sequence length="154" mass="17167">MAAVVRQLGVRWCGLWNSHVSRAQLALSVSRCPLSTGHAVHQQQFTPLDEKPQFPGASAEYVDKLEFIQPNVISGIPIYRVMDRQGQIVNSDEDPKIGKKCRIDLLENLKPGYSIDKLMTYSHSNLCMDPYSTMPLPGLLMDAGLVVSSWSLDH</sequence>
<dbReference type="STRING" id="137246.A0A401SLY3"/>
<gene>
    <name evidence="2" type="ORF">chiPu_0009859</name>
</gene>
<dbReference type="Gene3D" id="3.40.50.970">
    <property type="match status" value="1"/>
</dbReference>
<comment type="catalytic activity">
    <reaction evidence="1">
        <text>N(6)-[(R)-lipoyl]-L-lysyl-[protein] + 3-methyl-2-oxobutanoate + H(+) = N(6)-[(R)-S(8)-2-methylpropanoyldihydrolipoyl]-L-lysyl-[protein] + CO2</text>
        <dbReference type="Rhea" id="RHEA:13457"/>
        <dbReference type="Rhea" id="RHEA-COMP:10474"/>
        <dbReference type="Rhea" id="RHEA-COMP:10497"/>
        <dbReference type="ChEBI" id="CHEBI:11851"/>
        <dbReference type="ChEBI" id="CHEBI:15378"/>
        <dbReference type="ChEBI" id="CHEBI:16526"/>
        <dbReference type="ChEBI" id="CHEBI:83099"/>
        <dbReference type="ChEBI" id="CHEBI:83142"/>
        <dbReference type="EC" id="1.2.4.4"/>
    </reaction>
</comment>